<evidence type="ECO:0000256" key="3">
    <source>
        <dbReference type="PIRNR" id="PIRNR021362"/>
    </source>
</evidence>
<dbReference type="InterPro" id="IPR010708">
    <property type="entry name" value="5'(3')-deoxyribonucleotidase"/>
</dbReference>
<accession>A0A365KR14</accession>
<keyword evidence="6" id="KW-1185">Reference proteome</keyword>
<dbReference type="PANTHER" id="PTHR35134">
    <property type="entry name" value="NUCLEOTIDASE YQFW-RELATED"/>
    <property type="match status" value="1"/>
</dbReference>
<feature type="active site" description="Proton donor" evidence="4">
    <location>
        <position position="8"/>
    </location>
</feature>
<dbReference type="Proteomes" id="UP000251002">
    <property type="component" value="Unassembled WGS sequence"/>
</dbReference>
<comment type="caution">
    <text evidence="5">The sequence shown here is derived from an EMBL/GenBank/DDBJ whole genome shotgun (WGS) entry which is preliminary data.</text>
</comment>
<organism evidence="5 6">
    <name type="scientific">Planococcus halotolerans</name>
    <dbReference type="NCBI Taxonomy" id="2233542"/>
    <lineage>
        <taxon>Bacteria</taxon>
        <taxon>Bacillati</taxon>
        <taxon>Bacillota</taxon>
        <taxon>Bacilli</taxon>
        <taxon>Bacillales</taxon>
        <taxon>Caryophanaceae</taxon>
        <taxon>Planococcus</taxon>
    </lineage>
</organism>
<dbReference type="Pfam" id="PF06941">
    <property type="entry name" value="NT5C"/>
    <property type="match status" value="1"/>
</dbReference>
<dbReference type="EC" id="3.1.3.-" evidence="3"/>
<dbReference type="InterPro" id="IPR023214">
    <property type="entry name" value="HAD_sf"/>
</dbReference>
<dbReference type="Gene3D" id="3.40.50.1000">
    <property type="entry name" value="HAD superfamily/HAD-like"/>
    <property type="match status" value="1"/>
</dbReference>
<dbReference type="InterPro" id="IPR009206">
    <property type="entry name" value="Nucleotidase_putative"/>
</dbReference>
<dbReference type="GO" id="GO:0008253">
    <property type="term" value="F:5'-nucleotidase activity"/>
    <property type="evidence" value="ECO:0007669"/>
    <property type="project" value="InterPro"/>
</dbReference>
<dbReference type="PANTHER" id="PTHR35134:SF2">
    <property type="entry name" value="NUCLEOTIDASE YQFW-RELATED"/>
    <property type="match status" value="1"/>
</dbReference>
<dbReference type="AlphaFoldDB" id="A0A365KR14"/>
<protein>
    <recommendedName>
        <fullName evidence="3">Nucleotidase</fullName>
        <ecNumber evidence="3">3.1.3.-</ecNumber>
    </recommendedName>
</protein>
<evidence type="ECO:0000313" key="6">
    <source>
        <dbReference type="Proteomes" id="UP000251002"/>
    </source>
</evidence>
<evidence type="ECO:0000313" key="5">
    <source>
        <dbReference type="EMBL" id="RAZ75438.1"/>
    </source>
</evidence>
<keyword evidence="2 3" id="KW-0378">Hydrolase</keyword>
<reference evidence="5 6" key="1">
    <citation type="submission" date="2018-06" db="EMBL/GenBank/DDBJ databases">
        <title>The draft genome sequences of strains SCU63 and S1.</title>
        <authorList>
            <person name="Gan L."/>
        </authorList>
    </citation>
    <scope>NUCLEOTIDE SEQUENCE [LARGE SCALE GENOMIC DNA]</scope>
    <source>
        <strain evidence="5 6">SCU63</strain>
    </source>
</reference>
<dbReference type="InterPro" id="IPR036412">
    <property type="entry name" value="HAD-like_sf"/>
</dbReference>
<proteinExistence type="inferred from homology"/>
<dbReference type="SUPFAM" id="SSF56784">
    <property type="entry name" value="HAD-like"/>
    <property type="match status" value="1"/>
</dbReference>
<dbReference type="EMBL" id="QLZR01000006">
    <property type="protein sequence ID" value="RAZ75438.1"/>
    <property type="molecule type" value="Genomic_DNA"/>
</dbReference>
<dbReference type="PIRSF" id="PIRSF021362">
    <property type="entry name" value="UCP021362_HAD"/>
    <property type="match status" value="1"/>
</dbReference>
<dbReference type="GO" id="GO:0009264">
    <property type="term" value="P:deoxyribonucleotide catabolic process"/>
    <property type="evidence" value="ECO:0007669"/>
    <property type="project" value="InterPro"/>
</dbReference>
<name>A0A365KR14_9BACL</name>
<gene>
    <name evidence="5" type="ORF">DP120_13775</name>
</gene>
<evidence type="ECO:0000256" key="4">
    <source>
        <dbReference type="PIRSR" id="PIRSR610708-1"/>
    </source>
</evidence>
<evidence type="ECO:0000256" key="1">
    <source>
        <dbReference type="ARBA" id="ARBA00009589"/>
    </source>
</evidence>
<comment type="similarity">
    <text evidence="1 3">Belongs to the 5'(3')-deoxyribonucleotidase family.</text>
</comment>
<sequence>MKFGFDVDDTLINLREYAFHYYQEQLEQEVAIDVFHKLDRVEIHEAFGMTDEEGKAMWKKSVDYIYYTDCPAYPGAIEVLQQLNAEGHEIYYITARSAKHGEDTKAWLKKQGFPVQDERFYCGMKDEEKVKIIEELELDYYFDDKPEVLETLARDGLNVFVRDQSYNRHMNLPRFSDWAELHQLIKKEIE</sequence>
<dbReference type="InterPro" id="IPR052419">
    <property type="entry name" value="5_3-deoxyribonucleotidase-like"/>
</dbReference>
<evidence type="ECO:0000256" key="2">
    <source>
        <dbReference type="ARBA" id="ARBA00022801"/>
    </source>
</evidence>
<feature type="active site" description="Nucleophile" evidence="4">
    <location>
        <position position="6"/>
    </location>
</feature>
<dbReference type="RefSeq" id="WP_112224249.1">
    <property type="nucleotide sequence ID" value="NZ_CP047673.1"/>
</dbReference>